<dbReference type="Gene3D" id="3.40.50.2000">
    <property type="entry name" value="Glycogen Phosphorylase B"/>
    <property type="match status" value="2"/>
</dbReference>
<evidence type="ECO:0000256" key="2">
    <source>
        <dbReference type="ARBA" id="ARBA00022676"/>
    </source>
</evidence>
<dbReference type="GO" id="GO:0005576">
    <property type="term" value="C:extracellular region"/>
    <property type="evidence" value="ECO:0007669"/>
    <property type="project" value="UniProtKB-SubCell"/>
</dbReference>
<keyword evidence="4" id="KW-0732">Signal</keyword>
<dbReference type="Gene3D" id="3.20.20.370">
    <property type="entry name" value="Glycoside hydrolase/deacetylase"/>
    <property type="match status" value="1"/>
</dbReference>
<evidence type="ECO:0000313" key="7">
    <source>
        <dbReference type="Proteomes" id="UP000302139"/>
    </source>
</evidence>
<dbReference type="CDD" id="cd10918">
    <property type="entry name" value="CE4_NodB_like_5s_6s"/>
    <property type="match status" value="1"/>
</dbReference>
<dbReference type="InterPro" id="IPR028098">
    <property type="entry name" value="Glyco_trans_4-like_N"/>
</dbReference>
<dbReference type="Pfam" id="PF01522">
    <property type="entry name" value="Polysacc_deac_1"/>
    <property type="match status" value="1"/>
</dbReference>
<dbReference type="Proteomes" id="UP000302139">
    <property type="component" value="Unassembled WGS sequence"/>
</dbReference>
<dbReference type="EMBL" id="BJHX01000001">
    <property type="protein sequence ID" value="GDY65498.1"/>
    <property type="molecule type" value="Genomic_DNA"/>
</dbReference>
<feature type="domain" description="NodB homology" evidence="5">
    <location>
        <begin position="53"/>
        <end position="320"/>
    </location>
</feature>
<dbReference type="PANTHER" id="PTHR34216">
    <property type="match status" value="1"/>
</dbReference>
<dbReference type="SUPFAM" id="SSF53756">
    <property type="entry name" value="UDP-Glycosyltransferase/glycogen phosphorylase"/>
    <property type="match status" value="1"/>
</dbReference>
<dbReference type="SUPFAM" id="SSF88713">
    <property type="entry name" value="Glycoside hydrolase/deacetylase"/>
    <property type="match status" value="1"/>
</dbReference>
<dbReference type="Pfam" id="PF00534">
    <property type="entry name" value="Glycos_transf_1"/>
    <property type="match status" value="1"/>
</dbReference>
<reference evidence="6 7" key="1">
    <citation type="submission" date="2019-04" db="EMBL/GenBank/DDBJ databases">
        <title>Draft genome sequences of Streptomyces avermitilis NBRC 14893.</title>
        <authorList>
            <person name="Komaki H."/>
            <person name="Tamura T."/>
            <person name="Hosoyama A."/>
        </authorList>
    </citation>
    <scope>NUCLEOTIDE SEQUENCE [LARGE SCALE GENOMIC DNA]</scope>
    <source>
        <strain evidence="6 7">NBRC 14893</strain>
    </source>
</reference>
<organism evidence="6 7">
    <name type="scientific">Streptomyces avermitilis</name>
    <dbReference type="NCBI Taxonomy" id="33903"/>
    <lineage>
        <taxon>Bacteria</taxon>
        <taxon>Bacillati</taxon>
        <taxon>Actinomycetota</taxon>
        <taxon>Actinomycetes</taxon>
        <taxon>Kitasatosporales</taxon>
        <taxon>Streptomycetaceae</taxon>
        <taxon>Streptomyces</taxon>
    </lineage>
</organism>
<comment type="caution">
    <text evidence="6">The sequence shown here is derived from an EMBL/GenBank/DDBJ whole genome shotgun (WGS) entry which is preliminary data.</text>
</comment>
<proteinExistence type="predicted"/>
<sequence>MYHSVGDCSYDPYRVTVSPRRLDRQLGWLRRRGLRGVGVRELLAARARGAGQDLVGLTFDDGYADFVAHALPLLRRHGCGATLFVLPGRLDGDNAWDPLGPRKPLLSAAGIRQAAAEGVEIGSHGLTHVDLIRADDALLRAEVSDSRALLSEMTGALVDGFCYPYGRVDRRAVDAVREAGYTYACATGPGDLTGPLALPASTSGSTTRPGGCISSTGCTNCAGCTTAPPRGCEPPAMPEFKALHIITGLGVGGAEQQLRLLLRHLPVDCDVVTLTNPGTVADGLTADGVRVVHLGMTGNRDLSALPRLVRLIRSGGYDLVHTHLYRACVYGRTAARLAGVRAVVATEHSLGETQLEGRALSAGVRALYLASERLGRTTVAVSGPVADRLRRWGVPEPRIEVVPNGIDVARFRFDPVTRERTRRRLGLPEGAYVVGGIGRLTAGKRFDVLIGALAHLPGDCWLLLVGGGPEENVLRRAAQRAGVTDRVLFTGERPYEPDGTPVSDLPALTSAMDVLASPSPEEAFGLALVEGLAAGLPVLYASCPAIEDLPPRSAEARRVRGGADAFAHALAQTRALAEARSSCPPSRTVSVAARHYCITRSAAQLMDVYAAAVSCSSPSPSPLGVTV</sequence>
<evidence type="ECO:0000256" key="1">
    <source>
        <dbReference type="ARBA" id="ARBA00004613"/>
    </source>
</evidence>
<evidence type="ECO:0000256" key="3">
    <source>
        <dbReference type="ARBA" id="ARBA00022679"/>
    </source>
</evidence>
<name>A0A4D4M118_STRAX</name>
<dbReference type="PROSITE" id="PS51677">
    <property type="entry name" value="NODB"/>
    <property type="match status" value="1"/>
</dbReference>
<evidence type="ECO:0000313" key="6">
    <source>
        <dbReference type="EMBL" id="GDY65498.1"/>
    </source>
</evidence>
<dbReference type="GO" id="GO:0016757">
    <property type="term" value="F:glycosyltransferase activity"/>
    <property type="evidence" value="ECO:0007669"/>
    <property type="project" value="UniProtKB-KW"/>
</dbReference>
<dbReference type="PANTHER" id="PTHR34216:SF3">
    <property type="entry name" value="POLY-BETA-1,6-N-ACETYL-D-GLUCOSAMINE N-DEACETYLASE"/>
    <property type="match status" value="1"/>
</dbReference>
<gene>
    <name evidence="6" type="ORF">SAV14893_048910</name>
</gene>
<evidence type="ECO:0000259" key="5">
    <source>
        <dbReference type="PROSITE" id="PS51677"/>
    </source>
</evidence>
<dbReference type="InterPro" id="IPR011330">
    <property type="entry name" value="Glyco_hydro/deAcase_b/a-brl"/>
</dbReference>
<dbReference type="InterPro" id="IPR002509">
    <property type="entry name" value="NODB_dom"/>
</dbReference>
<dbReference type="AlphaFoldDB" id="A0A4D4M118"/>
<accession>A0A4D4M118</accession>
<dbReference type="GO" id="GO:0016810">
    <property type="term" value="F:hydrolase activity, acting on carbon-nitrogen (but not peptide) bonds"/>
    <property type="evidence" value="ECO:0007669"/>
    <property type="project" value="InterPro"/>
</dbReference>
<evidence type="ECO:0000256" key="4">
    <source>
        <dbReference type="ARBA" id="ARBA00022729"/>
    </source>
</evidence>
<dbReference type="InterPro" id="IPR001296">
    <property type="entry name" value="Glyco_trans_1"/>
</dbReference>
<dbReference type="Pfam" id="PF13439">
    <property type="entry name" value="Glyco_transf_4"/>
    <property type="match status" value="1"/>
</dbReference>
<keyword evidence="3" id="KW-0808">Transferase</keyword>
<dbReference type="InterPro" id="IPR051398">
    <property type="entry name" value="Polysacch_Deacetylase"/>
</dbReference>
<protein>
    <recommendedName>
        <fullName evidence="5">NodB homology domain-containing protein</fullName>
    </recommendedName>
</protein>
<keyword evidence="2" id="KW-0328">Glycosyltransferase</keyword>
<comment type="subcellular location">
    <subcellularLocation>
        <location evidence="1">Secreted</location>
    </subcellularLocation>
</comment>
<dbReference type="GO" id="GO:0005975">
    <property type="term" value="P:carbohydrate metabolic process"/>
    <property type="evidence" value="ECO:0007669"/>
    <property type="project" value="InterPro"/>
</dbReference>